<dbReference type="InterPro" id="IPR005829">
    <property type="entry name" value="Sugar_transporter_CS"/>
</dbReference>
<proteinExistence type="predicted"/>
<feature type="transmembrane region" description="Helical" evidence="6">
    <location>
        <begin position="1440"/>
        <end position="1458"/>
    </location>
</feature>
<feature type="transmembrane region" description="Helical" evidence="6">
    <location>
        <begin position="466"/>
        <end position="488"/>
    </location>
</feature>
<dbReference type="PROSITE" id="PS00216">
    <property type="entry name" value="SUGAR_TRANSPORT_1"/>
    <property type="match status" value="1"/>
</dbReference>
<name>A0A1V2LP45_PICKU</name>
<dbReference type="GO" id="GO:0022857">
    <property type="term" value="F:transmembrane transporter activity"/>
    <property type="evidence" value="ECO:0007669"/>
    <property type="project" value="InterPro"/>
</dbReference>
<feature type="transmembrane region" description="Helical" evidence="6">
    <location>
        <begin position="1397"/>
        <end position="1420"/>
    </location>
</feature>
<accession>A0A1V2LP45</accession>
<feature type="transmembrane region" description="Helical" evidence="6">
    <location>
        <begin position="148"/>
        <end position="177"/>
    </location>
</feature>
<feature type="transmembrane region" description="Helical" evidence="6">
    <location>
        <begin position="227"/>
        <end position="249"/>
    </location>
</feature>
<dbReference type="Gene3D" id="1.20.1250.20">
    <property type="entry name" value="MFS general substrate transporter like domains"/>
    <property type="match status" value="3"/>
</dbReference>
<dbReference type="SUPFAM" id="SSF103473">
    <property type="entry name" value="MFS general substrate transporter"/>
    <property type="match status" value="3"/>
</dbReference>
<dbReference type="Pfam" id="PF07690">
    <property type="entry name" value="MFS_1"/>
    <property type="match status" value="3"/>
</dbReference>
<evidence type="ECO:0000256" key="1">
    <source>
        <dbReference type="ARBA" id="ARBA00004141"/>
    </source>
</evidence>
<gene>
    <name evidence="8" type="ORF">BOH78_1836</name>
</gene>
<feature type="transmembrane region" description="Helical" evidence="6">
    <location>
        <begin position="629"/>
        <end position="645"/>
    </location>
</feature>
<feature type="domain" description="Major facilitator superfamily (MFS) profile" evidence="7">
    <location>
        <begin position="1118"/>
        <end position="1577"/>
    </location>
</feature>
<feature type="transmembrane region" description="Helical" evidence="6">
    <location>
        <begin position="908"/>
        <end position="926"/>
    </location>
</feature>
<feature type="transmembrane region" description="Helical" evidence="6">
    <location>
        <begin position="715"/>
        <end position="733"/>
    </location>
</feature>
<feature type="transmembrane region" description="Helical" evidence="6">
    <location>
        <begin position="1206"/>
        <end position="1235"/>
    </location>
</feature>
<feature type="domain" description="Major facilitator superfamily (MFS) profile" evidence="7">
    <location>
        <begin position="586"/>
        <end position="1046"/>
    </location>
</feature>
<feature type="transmembrane region" description="Helical" evidence="6">
    <location>
        <begin position="1465"/>
        <end position="1485"/>
    </location>
</feature>
<evidence type="ECO:0000313" key="8">
    <source>
        <dbReference type="EMBL" id="ONH75152.1"/>
    </source>
</evidence>
<dbReference type="GO" id="GO:0016020">
    <property type="term" value="C:membrane"/>
    <property type="evidence" value="ECO:0007669"/>
    <property type="project" value="UniProtKB-SubCell"/>
</dbReference>
<dbReference type="InterPro" id="IPR036259">
    <property type="entry name" value="MFS_trans_sf"/>
</dbReference>
<organism evidence="8 9">
    <name type="scientific">Pichia kudriavzevii</name>
    <name type="common">Yeast</name>
    <name type="synonym">Issatchenkia orientalis</name>
    <dbReference type="NCBI Taxonomy" id="4909"/>
    <lineage>
        <taxon>Eukaryota</taxon>
        <taxon>Fungi</taxon>
        <taxon>Dikarya</taxon>
        <taxon>Ascomycota</taxon>
        <taxon>Saccharomycotina</taxon>
        <taxon>Pichiomycetes</taxon>
        <taxon>Pichiales</taxon>
        <taxon>Pichiaceae</taxon>
        <taxon>Pichia</taxon>
    </lineage>
</organism>
<comment type="caution">
    <text evidence="8">The sequence shown here is derived from an EMBL/GenBank/DDBJ whole genome shotgun (WGS) entry which is preliminary data.</text>
</comment>
<dbReference type="PROSITE" id="PS50850">
    <property type="entry name" value="MFS"/>
    <property type="match status" value="3"/>
</dbReference>
<feature type="transmembrane region" description="Helical" evidence="6">
    <location>
        <begin position="103"/>
        <end position="119"/>
    </location>
</feature>
<sequence length="1582" mass="173157">MSEKVVYDVLNEEVTSSDTEAGLPNLNKDLSIVESSDSVLSRKINLVNDAIDEIGFTWFHFKLFCIAGFGYSVDSQMEMIQSSVKSYVDGQMKGGGYPVATEIFYAGLIIGSIMFGFGADLIGRKLAFNLSLLLTSTFGFFTGGTSSYAMYCIFLFLSTVAAGGNIATDVAVFLEFLPSKYQYLNTSMAAWWGVGQTIANLIAWRFLPSYSCDDPTSPDCTSRLNRGWRYCWYVNSGIVMGAALIRLVYLKLGETPKFLVSTGRDREAVEAIQAIAAKYNRPCSLTVEKLEACGTIEPTYFNMGRISSFQSGLKELYHSTKTNIKILFCNKLVIRSTILIITSWVFIGISYSVFYNFLYIYIAAHGGDTGSSPYIVYRNSTIANFVGIFGPLLGGALILIPKVGRKGTMIFGALSAMAILFGYTTVRTAAGDAGFSSATYFFVNIYYACLYAYTPEVFPTKARGTGVALCLVAGRVSGAFAPVVYWYGEQTGTSVPIWVCGGIIGSLSILAFAMPFEPSKQRTQLSMSEKRVVEVSDHELSSADLEDGFIGQRKDLTIVESGDEVLSRKINLINDAIDEIGFTWFHFKLFCIAGFGYSVDSQMTMIQSGVKSYVDGQMKGGGYPIASELFYAGLIVGSIVVGFGADLIGRKLAFNSSLLVSAIFGFFTGGTSSYAMYCIFLFLSTLASGGNLATDVAVFLEFLPSKYQYLNTSMAAWWGVGQTIANLIAWRFLPSYSCDDPTSPDCTSHLNRGWRYCWYVNSGIVMGAALIRLVYLKLDETPKFLVSTGRDREAVEAIQAIAAKYNRPCSLTVEKLEACGTIEPTYFNMGRISSFQSGLKELYHSTKTNIKILFCNKLVIRSTILIIISWVFIGIAYEVYYNFLYIYIASHGGDTGSSPYITYRNSTIANFVGIFGPIFGGVLILIPRMGRRGTMVFGALSTMAILFGYTTVRTPAGDAGFSSATYFFMNVYYACLYAYTPEVFPTKARGTGVALCLVGDRIAGAFAPVVYWYGEQTGTSVPIWVCGGIIGSLSVLALAMPFEPSKQRSNNKYIANMSEEKVSYDETKNDITSSTDTELGSPNIEEDLTAVENGDLNLSNKISLINDAIDEIGFTWFHFKLFCVAGFGYSVDSQMMIVQSSVKSYVDGQMKGGGYPIATEIFYAGLLTGSIVFGFGADLIGRKLAFNMSLLLSSAFGFFIGGTSSYAMYCIFLFLSTLAAGGNLATDVAVFLEFLPSKYQYLNTTMAAWWGVGQTIANLIAWRFLPSYSCDDPTSPDCTSRLNRGWRYCWYVNSGIVMGAALIRLVYLQLGETPKFLVSTGRDQEAVNELQTIAAKYNRSCSLSIEKLQECGEVGETYFDTEKVSDFKMGLKSIFKSTKSNCKILFSNKLVARSTSLIISSWLLMGVAYAVFYNFLYIYIASHGGDIGSTPYITYRNSTLANFVGIFGPIFGGLLIHIPRVGRRGTMVFGALASMAIFFGYTTVRTPSADAGFGCASYFFVNVYYGCLFAYTPEVFPTKARGTGVALCLVANRIGGSFAPVIYWYGQKSGTSVPIWVCGAVIGSLSLFTLAMPFEPSRQRTV</sequence>
<dbReference type="VEuPathDB" id="FungiDB:C5L36_0D06574"/>
<feature type="transmembrane region" description="Helical" evidence="6">
    <location>
        <begin position="674"/>
        <end position="703"/>
    </location>
</feature>
<feature type="transmembrane region" description="Helical" evidence="6">
    <location>
        <begin position="1020"/>
        <end position="1042"/>
    </location>
</feature>
<feature type="transmembrane region" description="Helical" evidence="6">
    <location>
        <begin position="1184"/>
        <end position="1200"/>
    </location>
</feature>
<dbReference type="InterPro" id="IPR020846">
    <property type="entry name" value="MFS_dom"/>
</dbReference>
<feature type="transmembrane region" description="Helical" evidence="6">
    <location>
        <begin position="126"/>
        <end position="142"/>
    </location>
</feature>
<keyword evidence="4 6" id="KW-1133">Transmembrane helix</keyword>
<feature type="transmembrane region" description="Helical" evidence="6">
    <location>
        <begin position="382"/>
        <end position="400"/>
    </location>
</feature>
<keyword evidence="3 6" id="KW-0812">Transmembrane</keyword>
<feature type="transmembrane region" description="Helical" evidence="6">
    <location>
        <begin position="438"/>
        <end position="454"/>
    </location>
</feature>
<dbReference type="VEuPathDB" id="FungiDB:C5L36_0D06576"/>
<feature type="transmembrane region" description="Helical" evidence="6">
    <location>
        <begin position="338"/>
        <end position="362"/>
    </location>
</feature>
<feature type="transmembrane region" description="Helical" evidence="6">
    <location>
        <begin position="1491"/>
        <end position="1512"/>
    </location>
</feature>
<feature type="transmembrane region" description="Helical" evidence="6">
    <location>
        <begin position="576"/>
        <end position="597"/>
    </location>
</feature>
<dbReference type="Proteomes" id="UP000189274">
    <property type="component" value="Unassembled WGS sequence"/>
</dbReference>
<feature type="transmembrane region" description="Helical" evidence="6">
    <location>
        <begin position="1157"/>
        <end position="1177"/>
    </location>
</feature>
<evidence type="ECO:0000256" key="5">
    <source>
        <dbReference type="ARBA" id="ARBA00023136"/>
    </source>
</evidence>
<reference evidence="9" key="1">
    <citation type="journal article" date="2017" name="Genome Announc.">
        <title>Genome sequences of Cyberlindnera fabianii 65, Pichia kudriavzevii 129, and Saccharomyces cerevisiae 131 isolated from fermented masau fruits in Zimbabwe.</title>
        <authorList>
            <person name="van Rijswijck I.M.H."/>
            <person name="Derks M.F.L."/>
            <person name="Abee T."/>
            <person name="de Ridder D."/>
            <person name="Smid E.J."/>
        </authorList>
    </citation>
    <scope>NUCLEOTIDE SEQUENCE [LARGE SCALE GENOMIC DNA]</scope>
    <source>
        <strain evidence="9">129</strain>
    </source>
</reference>
<feature type="transmembrane region" description="Helical" evidence="6">
    <location>
        <begin position="1552"/>
        <end position="1574"/>
    </location>
</feature>
<keyword evidence="2" id="KW-0813">Transport</keyword>
<feature type="transmembrane region" description="Helical" evidence="6">
    <location>
        <begin position="1247"/>
        <end position="1265"/>
    </location>
</feature>
<feature type="transmembrane region" description="Helical" evidence="6">
    <location>
        <begin position="992"/>
        <end position="1014"/>
    </location>
</feature>
<feature type="transmembrane region" description="Helical" evidence="6">
    <location>
        <begin position="1119"/>
        <end position="1137"/>
    </location>
</feature>
<evidence type="ECO:0000256" key="3">
    <source>
        <dbReference type="ARBA" id="ARBA00022692"/>
    </source>
</evidence>
<evidence type="ECO:0000259" key="7">
    <source>
        <dbReference type="PROSITE" id="PS50850"/>
    </source>
</evidence>
<dbReference type="CDD" id="cd17316">
    <property type="entry name" value="MFS_SV2_like"/>
    <property type="match status" value="2"/>
</dbReference>
<feature type="transmembrane region" description="Helical" evidence="6">
    <location>
        <begin position="933"/>
        <end position="952"/>
    </location>
</feature>
<feature type="transmembrane region" description="Helical" evidence="6">
    <location>
        <begin position="964"/>
        <end position="980"/>
    </location>
</feature>
<feature type="transmembrane region" description="Helical" evidence="6">
    <location>
        <begin position="652"/>
        <end position="668"/>
    </location>
</feature>
<feature type="domain" description="Major facilitator superfamily (MFS) profile" evidence="7">
    <location>
        <begin position="56"/>
        <end position="520"/>
    </location>
</feature>
<dbReference type="EMBL" id="MQVM01000007">
    <property type="protein sequence ID" value="ONH75152.1"/>
    <property type="molecule type" value="Genomic_DNA"/>
</dbReference>
<dbReference type="InterPro" id="IPR011701">
    <property type="entry name" value="MFS"/>
</dbReference>
<evidence type="ECO:0000313" key="9">
    <source>
        <dbReference type="Proteomes" id="UP000189274"/>
    </source>
</evidence>
<comment type="subcellular location">
    <subcellularLocation>
        <location evidence="1">Membrane</location>
        <topology evidence="1">Multi-pass membrane protein</topology>
    </subcellularLocation>
</comment>
<feature type="transmembrane region" description="Helical" evidence="6">
    <location>
        <begin position="1285"/>
        <end position="1307"/>
    </location>
</feature>
<evidence type="ECO:0000256" key="4">
    <source>
        <dbReference type="ARBA" id="ARBA00022989"/>
    </source>
</evidence>
<keyword evidence="5 6" id="KW-0472">Membrane</keyword>
<evidence type="ECO:0000256" key="6">
    <source>
        <dbReference type="SAM" id="Phobius"/>
    </source>
</evidence>
<feature type="transmembrane region" description="Helical" evidence="6">
    <location>
        <begin position="189"/>
        <end position="207"/>
    </location>
</feature>
<evidence type="ECO:0000256" key="2">
    <source>
        <dbReference type="ARBA" id="ARBA00022448"/>
    </source>
</evidence>
<feature type="transmembrane region" description="Helical" evidence="6">
    <location>
        <begin position="407"/>
        <end position="426"/>
    </location>
</feature>
<dbReference type="PANTHER" id="PTHR23511">
    <property type="entry name" value="SYNAPTIC VESICLE GLYCOPROTEIN 2"/>
    <property type="match status" value="1"/>
</dbReference>
<feature type="transmembrane region" description="Helical" evidence="6">
    <location>
        <begin position="864"/>
        <end position="888"/>
    </location>
</feature>
<protein>
    <submittedName>
        <fullName evidence="8">Organic cation/carnitine transporter 7</fullName>
    </submittedName>
</protein>
<dbReference type="PANTHER" id="PTHR23511:SF4">
    <property type="entry name" value="MAJOR FACILITATOR SUPERFAMILY (MFS) PROFILE DOMAIN-CONTAINING PROTEIN"/>
    <property type="match status" value="1"/>
</dbReference>
<feature type="transmembrane region" description="Helical" evidence="6">
    <location>
        <begin position="753"/>
        <end position="775"/>
    </location>
</feature>
<feature type="transmembrane region" description="Helical" evidence="6">
    <location>
        <begin position="494"/>
        <end position="516"/>
    </location>
</feature>
<dbReference type="VEuPathDB" id="FungiDB:C5L36_0D06578"/>
<feature type="transmembrane region" description="Helical" evidence="6">
    <location>
        <begin position="1524"/>
        <end position="1546"/>
    </location>
</feature>